<dbReference type="Proteomes" id="UP000191408">
    <property type="component" value="Unassembled WGS sequence"/>
</dbReference>
<proteinExistence type="predicted"/>
<evidence type="ECO:0000313" key="1">
    <source>
        <dbReference type="EMBL" id="OQD60784.1"/>
    </source>
</evidence>
<comment type="caution">
    <text evidence="1">The sequence shown here is derived from an EMBL/GenBank/DDBJ whole genome shotgun (WGS) entry which is preliminary data.</text>
</comment>
<evidence type="ECO:0000313" key="2">
    <source>
        <dbReference type="Proteomes" id="UP000191408"/>
    </source>
</evidence>
<reference evidence="2" key="1">
    <citation type="journal article" date="2017" name="Nat. Microbiol.">
        <title>Global analysis of biosynthetic gene clusters reveals vast potential of secondary metabolite production in Penicillium species.</title>
        <authorList>
            <person name="Nielsen J.C."/>
            <person name="Grijseels S."/>
            <person name="Prigent S."/>
            <person name="Ji B."/>
            <person name="Dainat J."/>
            <person name="Nielsen K.F."/>
            <person name="Frisvad J.C."/>
            <person name="Workman M."/>
            <person name="Nielsen J."/>
        </authorList>
    </citation>
    <scope>NUCLEOTIDE SEQUENCE [LARGE SCALE GENOMIC DNA]</scope>
    <source>
        <strain evidence="2">IBT 4502</strain>
    </source>
</reference>
<keyword evidence="2" id="KW-1185">Reference proteome</keyword>
<organism evidence="1 2">
    <name type="scientific">Penicillium polonicum</name>
    <dbReference type="NCBI Taxonomy" id="60169"/>
    <lineage>
        <taxon>Eukaryota</taxon>
        <taxon>Fungi</taxon>
        <taxon>Dikarya</taxon>
        <taxon>Ascomycota</taxon>
        <taxon>Pezizomycotina</taxon>
        <taxon>Eurotiomycetes</taxon>
        <taxon>Eurotiomycetidae</taxon>
        <taxon>Eurotiales</taxon>
        <taxon>Aspergillaceae</taxon>
        <taxon>Penicillium</taxon>
    </lineage>
</organism>
<protein>
    <submittedName>
        <fullName evidence="1">Uncharacterized protein</fullName>
    </submittedName>
</protein>
<name>A0A1V6N7Y7_PENPO</name>
<accession>A0A1V6N7Y7</accession>
<gene>
    <name evidence="1" type="ORF">PENPOL_c020G03623</name>
</gene>
<sequence>MRFLIERLNKSIK</sequence>
<dbReference type="EMBL" id="MDYM01000020">
    <property type="protein sequence ID" value="OQD60784.1"/>
    <property type="molecule type" value="Genomic_DNA"/>
</dbReference>